<dbReference type="InterPro" id="IPR019734">
    <property type="entry name" value="TPR_rpt"/>
</dbReference>
<name>A0A9D2KLQ0_9BACT</name>
<keyword evidence="3" id="KW-0793">Thylakoid</keyword>
<dbReference type="InterPro" id="IPR011990">
    <property type="entry name" value="TPR-like_helical_dom_sf"/>
</dbReference>
<dbReference type="InterPro" id="IPR051685">
    <property type="entry name" value="Ycf3/AcsC/BcsC/TPR_MFPF"/>
</dbReference>
<gene>
    <name evidence="6" type="ORF">H9962_02530</name>
</gene>
<feature type="repeat" description="TPR" evidence="4">
    <location>
        <begin position="193"/>
        <end position="226"/>
    </location>
</feature>
<dbReference type="SUPFAM" id="SSF48452">
    <property type="entry name" value="TPR-like"/>
    <property type="match status" value="1"/>
</dbReference>
<evidence type="ECO:0000313" key="7">
    <source>
        <dbReference type="Proteomes" id="UP000824225"/>
    </source>
</evidence>
<sequence>MPHHPPRSASRQRGTMLTSTACLLAAVTFFAGLLFGTLLPHGQNAPAPAAPPQGSQENDLDAHIAQVREEIARNPDEVLNWIHLGNLYFDAHNAAEAITAYEKALQLKPGNGDVMTDLGTMYRLANQPQRALDLYDQVLAADPSHQNARFNKGVTLAIDLARPADGVAAWRDLLARNPDAVIGDNTPLAGALAPLATDAGHELHKQGKHEAALQAYEEALRIDPNFAPAREARDALLNAEAAATVPSVAPPPLSENAPARP</sequence>
<dbReference type="EMBL" id="DXAN01000004">
    <property type="protein sequence ID" value="HJA08057.1"/>
    <property type="molecule type" value="Genomic_DNA"/>
</dbReference>
<feature type="repeat" description="TPR" evidence="4">
    <location>
        <begin position="78"/>
        <end position="111"/>
    </location>
</feature>
<proteinExistence type="predicted"/>
<dbReference type="InterPro" id="IPR056413">
    <property type="entry name" value="TPR_CcmH_CycH"/>
</dbReference>
<reference evidence="6" key="1">
    <citation type="journal article" date="2021" name="PeerJ">
        <title>Extensive microbial diversity within the chicken gut microbiome revealed by metagenomics and culture.</title>
        <authorList>
            <person name="Gilroy R."/>
            <person name="Ravi A."/>
            <person name="Getino M."/>
            <person name="Pursley I."/>
            <person name="Horton D.L."/>
            <person name="Alikhan N.F."/>
            <person name="Baker D."/>
            <person name="Gharbi K."/>
            <person name="Hall N."/>
            <person name="Watson M."/>
            <person name="Adriaenssens E.M."/>
            <person name="Foster-Nyarko E."/>
            <person name="Jarju S."/>
            <person name="Secka A."/>
            <person name="Antonio M."/>
            <person name="Oren A."/>
            <person name="Chaudhuri R.R."/>
            <person name="La Ragione R."/>
            <person name="Hildebrand F."/>
            <person name="Pallen M.J."/>
        </authorList>
    </citation>
    <scope>NUCLEOTIDE SEQUENCE</scope>
    <source>
        <strain evidence="6">CHK186-16707</strain>
    </source>
</reference>
<feature type="repeat" description="TPR" evidence="4">
    <location>
        <begin position="112"/>
        <end position="145"/>
    </location>
</feature>
<evidence type="ECO:0000256" key="4">
    <source>
        <dbReference type="PROSITE-ProRule" id="PRU00339"/>
    </source>
</evidence>
<dbReference type="Pfam" id="PF13414">
    <property type="entry name" value="TPR_11"/>
    <property type="match status" value="1"/>
</dbReference>
<accession>A0A9D2KLQ0</accession>
<evidence type="ECO:0000256" key="1">
    <source>
        <dbReference type="ARBA" id="ARBA00022737"/>
    </source>
</evidence>
<evidence type="ECO:0000256" key="2">
    <source>
        <dbReference type="ARBA" id="ARBA00022803"/>
    </source>
</evidence>
<dbReference type="AlphaFoldDB" id="A0A9D2KLQ0"/>
<comment type="caution">
    <text evidence="6">The sequence shown here is derived from an EMBL/GenBank/DDBJ whole genome shotgun (WGS) entry which is preliminary data.</text>
</comment>
<dbReference type="Pfam" id="PF23914">
    <property type="entry name" value="TPR_CcmH_CycH"/>
    <property type="match status" value="1"/>
</dbReference>
<dbReference type="Gene3D" id="1.25.40.10">
    <property type="entry name" value="Tetratricopeptide repeat domain"/>
    <property type="match status" value="2"/>
</dbReference>
<dbReference type="Proteomes" id="UP000824225">
    <property type="component" value="Unassembled WGS sequence"/>
</dbReference>
<dbReference type="PANTHER" id="PTHR44943">
    <property type="entry name" value="CELLULOSE SYNTHASE OPERON PROTEIN C"/>
    <property type="match status" value="1"/>
</dbReference>
<evidence type="ECO:0000259" key="5">
    <source>
        <dbReference type="Pfam" id="PF23914"/>
    </source>
</evidence>
<reference evidence="6" key="2">
    <citation type="submission" date="2021-04" db="EMBL/GenBank/DDBJ databases">
        <authorList>
            <person name="Gilroy R."/>
        </authorList>
    </citation>
    <scope>NUCLEOTIDE SEQUENCE</scope>
    <source>
        <strain evidence="6">CHK186-16707</strain>
    </source>
</reference>
<protein>
    <submittedName>
        <fullName evidence="6">Tetratricopeptide repeat protein</fullName>
    </submittedName>
</protein>
<dbReference type="PROSITE" id="PS50005">
    <property type="entry name" value="TPR"/>
    <property type="match status" value="3"/>
</dbReference>
<dbReference type="SMART" id="SM00028">
    <property type="entry name" value="TPR"/>
    <property type="match status" value="3"/>
</dbReference>
<organism evidence="6 7">
    <name type="scientific">Candidatus Mailhella merdigallinarum</name>
    <dbReference type="NCBI Taxonomy" id="2838658"/>
    <lineage>
        <taxon>Bacteria</taxon>
        <taxon>Pseudomonadati</taxon>
        <taxon>Thermodesulfobacteriota</taxon>
        <taxon>Desulfovibrionia</taxon>
        <taxon>Desulfovibrionales</taxon>
        <taxon>Desulfovibrionaceae</taxon>
        <taxon>Mailhella</taxon>
    </lineage>
</organism>
<feature type="domain" description="Cytochrome c-type biogenesis protein H TPR" evidence="5">
    <location>
        <begin position="56"/>
        <end position="174"/>
    </location>
</feature>
<keyword evidence="1" id="KW-0677">Repeat</keyword>
<evidence type="ECO:0000313" key="6">
    <source>
        <dbReference type="EMBL" id="HJA08057.1"/>
    </source>
</evidence>
<evidence type="ECO:0000256" key="3">
    <source>
        <dbReference type="ARBA" id="ARBA00023078"/>
    </source>
</evidence>
<dbReference type="PANTHER" id="PTHR44943:SF9">
    <property type="entry name" value="TPR-REPEAT-CONTAINING PROTEIN"/>
    <property type="match status" value="1"/>
</dbReference>
<keyword evidence="2 4" id="KW-0802">TPR repeat</keyword>